<dbReference type="AlphaFoldDB" id="A0A7S4ZSV3"/>
<evidence type="ECO:0000313" key="1">
    <source>
        <dbReference type="EMBL" id="QCL09384.1"/>
    </source>
</evidence>
<dbReference type="EMBL" id="MK318971">
    <property type="protein sequence ID" value="QCL09554.1"/>
    <property type="molecule type" value="Genomic_DNA"/>
</dbReference>
<accession>A0A7S4ZSV3</accession>
<evidence type="ECO:0000313" key="2">
    <source>
        <dbReference type="EMBL" id="QCL09554.1"/>
    </source>
</evidence>
<proteinExistence type="predicted"/>
<protein>
    <submittedName>
        <fullName evidence="2">Uncharacterized protein</fullName>
    </submittedName>
</protein>
<geneLocation type="plasmid" evidence="1">
    <name>pC5.7c</name>
</geneLocation>
<keyword evidence="2" id="KW-0614">Plasmid</keyword>
<dbReference type="EMBL" id="MK318969">
    <property type="protein sequence ID" value="QCL09384.1"/>
    <property type="molecule type" value="Genomic_DNA"/>
</dbReference>
<reference evidence="2" key="1">
    <citation type="submission" date="2018-12" db="EMBL/GenBank/DDBJ databases">
        <title>Three Rhizobium rhizogenes strains isolated from the same crown gall tumor carry diverse plasmids.</title>
        <authorList>
            <person name="Pulawska J."/>
            <person name="Kuzmanovic N."/>
        </authorList>
    </citation>
    <scope>NUCLEOTIDE SEQUENCE</scope>
    <source>
        <strain evidence="1">C5.7</strain>
        <strain evidence="2">Colt5.8</strain>
        <plasmid evidence="1">pC5.7c</plasmid>
        <plasmid evidence="2">pColt5.8a</plasmid>
    </source>
</reference>
<name>A0A7S4ZSV3_RHIRH</name>
<gene>
    <name evidence="1" type="ORF">pC5.7c_517</name>
    <name evidence="2" type="ORF">pC5.8a_62</name>
</gene>
<organism evidence="2">
    <name type="scientific">Rhizobium rhizogenes</name>
    <name type="common">Agrobacterium rhizogenes</name>
    <dbReference type="NCBI Taxonomy" id="359"/>
    <lineage>
        <taxon>Bacteria</taxon>
        <taxon>Pseudomonadati</taxon>
        <taxon>Pseudomonadota</taxon>
        <taxon>Alphaproteobacteria</taxon>
        <taxon>Hyphomicrobiales</taxon>
        <taxon>Rhizobiaceae</taxon>
        <taxon>Rhizobium/Agrobacterium group</taxon>
        <taxon>Rhizobium</taxon>
    </lineage>
</organism>
<sequence>MTERPTPIRIQSLSAQLRVAYLNSPSFRRDQLNSMVAPALKSLLD</sequence>
<geneLocation type="plasmid" evidence="2">
    <name>pColt5.8a</name>
</geneLocation>